<dbReference type="RefSeq" id="WP_014805514.1">
    <property type="nucleotide sequence ID" value="NC_018022.1"/>
</dbReference>
<reference evidence="1 2" key="1">
    <citation type="submission" date="2012-06" db="EMBL/GenBank/DDBJ databases">
        <title>Complete sequence of plasmid 1 of Mycobacterium chubuense NBB4.</title>
        <authorList>
            <consortium name="US DOE Joint Genome Institute"/>
            <person name="Lucas S."/>
            <person name="Han J."/>
            <person name="Lapidus A."/>
            <person name="Cheng J.-F."/>
            <person name="Goodwin L."/>
            <person name="Pitluck S."/>
            <person name="Peters L."/>
            <person name="Mikhailova N."/>
            <person name="Teshima H."/>
            <person name="Detter J.C."/>
            <person name="Han C."/>
            <person name="Tapia R."/>
            <person name="Land M."/>
            <person name="Hauser L."/>
            <person name="Kyrpides N."/>
            <person name="Ivanova N."/>
            <person name="Pagani I."/>
            <person name="Mattes T."/>
            <person name="Holmes A."/>
            <person name="Rutledge P."/>
            <person name="Paulsen I."/>
            <person name="Coleman N."/>
            <person name="Woyke T."/>
        </authorList>
    </citation>
    <scope>NUCLEOTIDE SEQUENCE [LARGE SCALE GENOMIC DNA]</scope>
    <source>
        <strain evidence="1 2">NBB4</strain>
        <plasmid evidence="1 2">pMYCCH.01</plasmid>
    </source>
</reference>
<evidence type="ECO:0000313" key="1">
    <source>
        <dbReference type="EMBL" id="AFM20225.1"/>
    </source>
</evidence>
<accession>I4BSG8</accession>
<dbReference type="KEGG" id="mcb:Mycch_5561"/>
<name>I4BSG8_MYCCN</name>
<dbReference type="OrthoDB" id="3700558at2"/>
<dbReference type="PATRIC" id="fig|710421.3.peg.5547"/>
<sequence length="274" mass="30884">MAMRPKVHRIEAVRAITVIARRRDKVDDKHRDLLPDAESSDPRDVLDYLRKFSGNDIPLWVLQADVCDALTLNNWLWWEDRRRELHFLTAGRARGLSLAQLGSQVGVGKQGVVDRIDRLEALLRYDRPDEKITRAERRAARASQLHRGEELDWLSRHSDLVRSLTVAVIDHAGQYQLADDEREWIDELAVDLRDEALTPATMVLLGLAATELRTATAVMALASTRPDRVHSTLNRIDALRSRFAALGRAEASHRAFALDSPPPLRASGPIYAAT</sequence>
<dbReference type="HOGENOM" id="CLU_1110480_0_0_11"/>
<organism evidence="1 2">
    <name type="scientific">Mycolicibacterium chubuense (strain NBB4)</name>
    <name type="common">Mycobacterium chubuense</name>
    <dbReference type="NCBI Taxonomy" id="710421"/>
    <lineage>
        <taxon>Bacteria</taxon>
        <taxon>Bacillati</taxon>
        <taxon>Actinomycetota</taxon>
        <taxon>Actinomycetes</taxon>
        <taxon>Mycobacteriales</taxon>
        <taxon>Mycobacteriaceae</taxon>
        <taxon>Mycolicibacterium</taxon>
    </lineage>
</organism>
<proteinExistence type="predicted"/>
<geneLocation type="plasmid" evidence="1 2">
    <name>pMYCCH.01</name>
</geneLocation>
<dbReference type="Proteomes" id="UP000006057">
    <property type="component" value="Plasmid pMYCCH.01"/>
</dbReference>
<evidence type="ECO:0000313" key="2">
    <source>
        <dbReference type="Proteomes" id="UP000006057"/>
    </source>
</evidence>
<dbReference type="EMBL" id="CP003054">
    <property type="protein sequence ID" value="AFM20225.1"/>
    <property type="molecule type" value="Genomic_DNA"/>
</dbReference>
<gene>
    <name evidence="1" type="ordered locus">Mycch_5561</name>
</gene>
<keyword evidence="1" id="KW-0614">Plasmid</keyword>
<keyword evidence="2" id="KW-1185">Reference proteome</keyword>
<dbReference type="AlphaFoldDB" id="I4BSG8"/>
<protein>
    <submittedName>
        <fullName evidence="1">Uncharacterized protein</fullName>
    </submittedName>
</protein>